<reference evidence="4" key="2">
    <citation type="journal article" date="2016" name="Sci. Rep.">
        <title>Dictyocaulus viviparus genome, variome and transcriptome elucidate lungworm biology and support future intervention.</title>
        <authorList>
            <person name="McNulty S.N."/>
            <person name="Strube C."/>
            <person name="Rosa B.A."/>
            <person name="Martin J.C."/>
            <person name="Tyagi R."/>
            <person name="Choi Y.J."/>
            <person name="Wang Q."/>
            <person name="Hallsworth Pepin K."/>
            <person name="Zhang X."/>
            <person name="Ozersky P."/>
            <person name="Wilson R.K."/>
            <person name="Sternberg P.W."/>
            <person name="Gasser R.B."/>
            <person name="Mitreva M."/>
        </authorList>
    </citation>
    <scope>NUCLEOTIDE SEQUENCE [LARGE SCALE GENOMIC DNA]</scope>
    <source>
        <strain evidence="4">HannoverDv2000</strain>
    </source>
</reference>
<dbReference type="Pfam" id="PF01757">
    <property type="entry name" value="Acyl_transf_3"/>
    <property type="match status" value="1"/>
</dbReference>
<feature type="transmembrane region" description="Helical" evidence="1">
    <location>
        <begin position="206"/>
        <end position="222"/>
    </location>
</feature>
<evidence type="ECO:0000313" key="4">
    <source>
        <dbReference type="Proteomes" id="UP000053766"/>
    </source>
</evidence>
<dbReference type="InterPro" id="IPR050879">
    <property type="entry name" value="Acyltransferase_3"/>
</dbReference>
<dbReference type="InterPro" id="IPR002656">
    <property type="entry name" value="Acyl_transf_3_dom"/>
</dbReference>
<dbReference type="OrthoDB" id="92766at2759"/>
<keyword evidence="4" id="KW-1185">Reference proteome</keyword>
<proteinExistence type="predicted"/>
<feature type="transmembrane region" description="Helical" evidence="1">
    <location>
        <begin position="182"/>
        <end position="200"/>
    </location>
</feature>
<reference evidence="3 4" key="1">
    <citation type="submission" date="2013-11" db="EMBL/GenBank/DDBJ databases">
        <title>Draft genome of the bovine lungworm Dictyocaulus viviparus.</title>
        <authorList>
            <person name="Mitreva M."/>
        </authorList>
    </citation>
    <scope>NUCLEOTIDE SEQUENCE [LARGE SCALE GENOMIC DNA]</scope>
    <source>
        <strain evidence="3 4">HannoverDv2000</strain>
    </source>
</reference>
<gene>
    <name evidence="3" type="ORF">DICVIV_09912</name>
</gene>
<dbReference type="PANTHER" id="PTHR23028">
    <property type="entry name" value="ACETYLTRANSFERASE"/>
    <property type="match status" value="1"/>
</dbReference>
<accession>A0A0D8XK01</accession>
<dbReference type="GO" id="GO:0000271">
    <property type="term" value="P:polysaccharide biosynthetic process"/>
    <property type="evidence" value="ECO:0007669"/>
    <property type="project" value="TreeGrafter"/>
</dbReference>
<keyword evidence="3" id="KW-0012">Acyltransferase</keyword>
<dbReference type="Proteomes" id="UP000053766">
    <property type="component" value="Unassembled WGS sequence"/>
</dbReference>
<keyword evidence="1" id="KW-0812">Transmembrane</keyword>
<dbReference type="PANTHER" id="PTHR23028:SF53">
    <property type="entry name" value="ACYL_TRANSF_3 DOMAIN-CONTAINING PROTEIN"/>
    <property type="match status" value="1"/>
</dbReference>
<evidence type="ECO:0000313" key="3">
    <source>
        <dbReference type="EMBL" id="KJH44072.1"/>
    </source>
</evidence>
<name>A0A0D8XK01_DICVI</name>
<keyword evidence="1" id="KW-1133">Transmembrane helix</keyword>
<dbReference type="GO" id="GO:0016747">
    <property type="term" value="F:acyltransferase activity, transferring groups other than amino-acyl groups"/>
    <property type="evidence" value="ECO:0007669"/>
    <property type="project" value="InterPro"/>
</dbReference>
<feature type="transmembrane region" description="Helical" evidence="1">
    <location>
        <begin position="27"/>
        <end position="47"/>
    </location>
</feature>
<dbReference type="EMBL" id="KN716502">
    <property type="protein sequence ID" value="KJH44072.1"/>
    <property type="molecule type" value="Genomic_DNA"/>
</dbReference>
<dbReference type="GO" id="GO:0016020">
    <property type="term" value="C:membrane"/>
    <property type="evidence" value="ECO:0007669"/>
    <property type="project" value="TreeGrafter"/>
</dbReference>
<feature type="domain" description="Acyltransferase 3" evidence="2">
    <location>
        <begin position="18"/>
        <end position="284"/>
    </location>
</feature>
<feature type="transmembrane region" description="Helical" evidence="1">
    <location>
        <begin position="118"/>
        <end position="135"/>
    </location>
</feature>
<sequence>MAKILCGKPLCVDTIQVFYVRRFKRIVPLYVLVLVAVYIYGYFYLIYPFRNSLATDISWALTFTSNMQPFYQETGYWIQLSTYNFLVHMWSLAVEWQYYIVVPLVIGLSSKCSCTTRIAFLIILCTVSISFQLLTPSEISFGFLLSRIWQFTLGSIIYELTKMESILHFLESNKCTGSLMDSFLTKPFIILLPILVFWSPQFLDDHFSRIFASVSVAVVIFIQSDSSLLTNKFITYFGDISYALYLVHWPIIVATKYHTDQEEFSLTIVAFILLLSLALSVVIHHSVEV</sequence>
<evidence type="ECO:0000256" key="1">
    <source>
        <dbReference type="SAM" id="Phobius"/>
    </source>
</evidence>
<feature type="transmembrane region" description="Helical" evidence="1">
    <location>
        <begin position="264"/>
        <end position="283"/>
    </location>
</feature>
<organism evidence="3 4">
    <name type="scientific">Dictyocaulus viviparus</name>
    <name type="common">Bovine lungworm</name>
    <dbReference type="NCBI Taxonomy" id="29172"/>
    <lineage>
        <taxon>Eukaryota</taxon>
        <taxon>Metazoa</taxon>
        <taxon>Ecdysozoa</taxon>
        <taxon>Nematoda</taxon>
        <taxon>Chromadorea</taxon>
        <taxon>Rhabditida</taxon>
        <taxon>Rhabditina</taxon>
        <taxon>Rhabditomorpha</taxon>
        <taxon>Strongyloidea</taxon>
        <taxon>Metastrongylidae</taxon>
        <taxon>Dictyocaulus</taxon>
    </lineage>
</organism>
<protein>
    <submittedName>
        <fullName evidence="3">Acyltransferase</fullName>
    </submittedName>
</protein>
<keyword evidence="1" id="KW-0472">Membrane</keyword>
<dbReference type="STRING" id="29172.A0A0D8XK01"/>
<keyword evidence="3" id="KW-0808">Transferase</keyword>
<feature type="transmembrane region" description="Helical" evidence="1">
    <location>
        <begin position="234"/>
        <end position="252"/>
    </location>
</feature>
<feature type="transmembrane region" description="Helical" evidence="1">
    <location>
        <begin position="85"/>
        <end position="106"/>
    </location>
</feature>
<evidence type="ECO:0000259" key="2">
    <source>
        <dbReference type="Pfam" id="PF01757"/>
    </source>
</evidence>
<dbReference type="AlphaFoldDB" id="A0A0D8XK01"/>